<proteinExistence type="predicted"/>
<accession>A0A1V3X371</accession>
<dbReference type="EMBL" id="MVBM01000004">
    <property type="protein sequence ID" value="OOK73517.1"/>
    <property type="molecule type" value="Genomic_DNA"/>
</dbReference>
<comment type="caution">
    <text evidence="1">The sequence shown here is derived from an EMBL/GenBank/DDBJ whole genome shotgun (WGS) entry which is preliminary data.</text>
</comment>
<protein>
    <submittedName>
        <fullName evidence="1">Uncharacterized protein</fullName>
    </submittedName>
</protein>
<dbReference type="AlphaFoldDB" id="A0A1V3X371"/>
<dbReference type="Proteomes" id="UP000189229">
    <property type="component" value="Unassembled WGS sequence"/>
</dbReference>
<evidence type="ECO:0000313" key="2">
    <source>
        <dbReference type="EMBL" id="OOK76889.1"/>
    </source>
</evidence>
<name>A0A1V3X371_MYCKA</name>
<evidence type="ECO:0000313" key="1">
    <source>
        <dbReference type="EMBL" id="OOK73517.1"/>
    </source>
</evidence>
<evidence type="ECO:0000313" key="3">
    <source>
        <dbReference type="Proteomes" id="UP000188532"/>
    </source>
</evidence>
<organism evidence="1 4">
    <name type="scientific">Mycobacterium kansasii</name>
    <dbReference type="NCBI Taxonomy" id="1768"/>
    <lineage>
        <taxon>Bacteria</taxon>
        <taxon>Bacillati</taxon>
        <taxon>Actinomycetota</taxon>
        <taxon>Actinomycetes</taxon>
        <taxon>Mycobacteriales</taxon>
        <taxon>Mycobacteriaceae</taxon>
        <taxon>Mycobacterium</taxon>
    </lineage>
</organism>
<evidence type="ECO:0000313" key="4">
    <source>
        <dbReference type="Proteomes" id="UP000189229"/>
    </source>
</evidence>
<dbReference type="EMBL" id="MVBN01000003">
    <property type="protein sequence ID" value="OOK76889.1"/>
    <property type="molecule type" value="Genomic_DNA"/>
</dbReference>
<reference evidence="3 4" key="1">
    <citation type="submission" date="2017-02" db="EMBL/GenBank/DDBJ databases">
        <title>Complete genome sequences of Mycobacterium kansasii strains isolated from rhesus macaques.</title>
        <authorList>
            <person name="Panda A."/>
            <person name="Nagaraj S."/>
            <person name="Zhao X."/>
            <person name="Tettelin H."/>
            <person name="Detolla L.J."/>
        </authorList>
    </citation>
    <scope>NUCLEOTIDE SEQUENCE [LARGE SCALE GENOMIC DNA]</scope>
    <source>
        <strain evidence="2 3">11-3469</strain>
        <strain evidence="1 4">11-3813</strain>
    </source>
</reference>
<gene>
    <name evidence="2" type="ORF">BZL29_3755</name>
    <name evidence="1" type="ORF">BZL30_5036</name>
</gene>
<sequence>MCRSIRFAAITEEKPRATRIIILRFLPNRIGPKIKDRK</sequence>
<dbReference type="Proteomes" id="UP000188532">
    <property type="component" value="Unassembled WGS sequence"/>
</dbReference>